<evidence type="ECO:0000259" key="7">
    <source>
        <dbReference type="PROSITE" id="PS51900"/>
    </source>
</evidence>
<evidence type="ECO:0000256" key="4">
    <source>
        <dbReference type="ARBA" id="ARBA00023172"/>
    </source>
</evidence>
<evidence type="ECO:0000313" key="8">
    <source>
        <dbReference type="EMBL" id="MBE6421339.1"/>
    </source>
</evidence>
<sequence length="371" mass="42878">MNKLPSVYKRAGSPVYWGSIMKNGKRKQLALFKNKKYSQEVLAQLREENKGKTQSPSYLAFKHRYLDWGLANKSPLTVYRDKHAFSYLESFAPNLRELTEINISLLEDFKIWLKTKSMKLEENYKSQKGIKRPKGILGNTAINRVMAALKASFRKANEWDLMPEIRWSIVKRLKTPRGRVEFYTVEEVVLMRQKAAEMAKMHKNYCFEETVVMLGAQAGLRRGEMVYLEEKDLDFTKNIISIQPKKGWTPKTNECRDIPMSEELREHLLYCVNLPRRTNRILVDNYGDSLTLDIATTRFKKFVKKCGLKGGVHKLRHTFASHLAQAGVDLYRISKLLGHNSIKTTEIYAHLLPSTLSDAIKYLPATKKPSI</sequence>
<dbReference type="Pfam" id="PF13102">
    <property type="entry name" value="Phage_int_SAM_5"/>
    <property type="match status" value="1"/>
</dbReference>
<dbReference type="PANTHER" id="PTHR30349">
    <property type="entry name" value="PHAGE INTEGRASE-RELATED"/>
    <property type="match status" value="1"/>
</dbReference>
<dbReference type="GO" id="GO:0006310">
    <property type="term" value="P:DNA recombination"/>
    <property type="evidence" value="ECO:0007669"/>
    <property type="project" value="UniProtKB-KW"/>
</dbReference>
<dbReference type="SUPFAM" id="SSF56349">
    <property type="entry name" value="DNA breaking-rejoining enzymes"/>
    <property type="match status" value="1"/>
</dbReference>
<dbReference type="InterPro" id="IPR044068">
    <property type="entry name" value="CB"/>
</dbReference>
<dbReference type="CDD" id="cd00397">
    <property type="entry name" value="DNA_BRE_C"/>
    <property type="match status" value="1"/>
</dbReference>
<name>A0A928DSE3_9BACT</name>
<feature type="domain" description="Core-binding (CB)" evidence="7">
    <location>
        <begin position="56"/>
        <end position="157"/>
    </location>
</feature>
<feature type="domain" description="Tyr recombinase" evidence="6">
    <location>
        <begin position="178"/>
        <end position="361"/>
    </location>
</feature>
<dbReference type="InterPro" id="IPR013762">
    <property type="entry name" value="Integrase-like_cat_sf"/>
</dbReference>
<dbReference type="Gene3D" id="1.10.443.10">
    <property type="entry name" value="Intergrase catalytic core"/>
    <property type="match status" value="1"/>
</dbReference>
<accession>A0A928DSE3</accession>
<protein>
    <submittedName>
        <fullName evidence="8">Site-specific integrase</fullName>
    </submittedName>
</protein>
<dbReference type="InterPro" id="IPR002104">
    <property type="entry name" value="Integrase_catalytic"/>
</dbReference>
<dbReference type="Pfam" id="PF00589">
    <property type="entry name" value="Phage_integrase"/>
    <property type="match status" value="1"/>
</dbReference>
<dbReference type="PROSITE" id="PS51898">
    <property type="entry name" value="TYR_RECOMBINASE"/>
    <property type="match status" value="1"/>
</dbReference>
<evidence type="ECO:0000256" key="3">
    <source>
        <dbReference type="ARBA" id="ARBA00023125"/>
    </source>
</evidence>
<evidence type="ECO:0000256" key="5">
    <source>
        <dbReference type="PROSITE-ProRule" id="PRU01248"/>
    </source>
</evidence>
<dbReference type="PROSITE" id="PS51900">
    <property type="entry name" value="CB"/>
    <property type="match status" value="1"/>
</dbReference>
<comment type="similarity">
    <text evidence="1">Belongs to the 'phage' integrase family.</text>
</comment>
<evidence type="ECO:0000313" key="9">
    <source>
        <dbReference type="Proteomes" id="UP000725649"/>
    </source>
</evidence>
<evidence type="ECO:0000256" key="2">
    <source>
        <dbReference type="ARBA" id="ARBA00022908"/>
    </source>
</evidence>
<comment type="caution">
    <text evidence="8">The sequence shown here is derived from an EMBL/GenBank/DDBJ whole genome shotgun (WGS) entry which is preliminary data.</text>
</comment>
<dbReference type="InterPro" id="IPR010998">
    <property type="entry name" value="Integrase_recombinase_N"/>
</dbReference>
<dbReference type="AlphaFoldDB" id="A0A928DSE3"/>
<dbReference type="InterPro" id="IPR050090">
    <property type="entry name" value="Tyrosine_recombinase_XerCD"/>
</dbReference>
<dbReference type="EMBL" id="SUVG01000004">
    <property type="protein sequence ID" value="MBE6421339.1"/>
    <property type="molecule type" value="Genomic_DNA"/>
</dbReference>
<dbReference type="Proteomes" id="UP000725649">
    <property type="component" value="Unassembled WGS sequence"/>
</dbReference>
<dbReference type="InterPro" id="IPR025269">
    <property type="entry name" value="SAM-like_dom"/>
</dbReference>
<keyword evidence="2" id="KW-0229">DNA integration</keyword>
<dbReference type="PANTHER" id="PTHR30349:SF64">
    <property type="entry name" value="PROPHAGE INTEGRASE INTD-RELATED"/>
    <property type="match status" value="1"/>
</dbReference>
<dbReference type="GO" id="GO:0003677">
    <property type="term" value="F:DNA binding"/>
    <property type="evidence" value="ECO:0007669"/>
    <property type="project" value="UniProtKB-UniRule"/>
</dbReference>
<gene>
    <name evidence="8" type="ORF">E7027_04320</name>
</gene>
<organism evidence="8 9">
    <name type="scientific">Candidatus Avelusimicrobium gallicola</name>
    <dbReference type="NCBI Taxonomy" id="2562704"/>
    <lineage>
        <taxon>Bacteria</taxon>
        <taxon>Pseudomonadati</taxon>
        <taxon>Elusimicrobiota</taxon>
        <taxon>Elusimicrobia</taxon>
        <taxon>Elusimicrobiales</taxon>
        <taxon>Elusimicrobiaceae</taxon>
        <taxon>Candidatus Avelusimicrobium</taxon>
    </lineage>
</organism>
<dbReference type="Gene3D" id="1.10.150.130">
    <property type="match status" value="1"/>
</dbReference>
<dbReference type="InterPro" id="IPR011010">
    <property type="entry name" value="DNA_brk_join_enz"/>
</dbReference>
<keyword evidence="4" id="KW-0233">DNA recombination</keyword>
<keyword evidence="3 5" id="KW-0238">DNA-binding</keyword>
<proteinExistence type="inferred from homology"/>
<reference evidence="8" key="1">
    <citation type="submission" date="2019-04" db="EMBL/GenBank/DDBJ databases">
        <title>Evolution of Biomass-Degrading Anaerobic Consortia Revealed by Metagenomics.</title>
        <authorList>
            <person name="Peng X."/>
        </authorList>
    </citation>
    <scope>NUCLEOTIDE SEQUENCE</scope>
    <source>
        <strain evidence="8">SIG66</strain>
    </source>
</reference>
<evidence type="ECO:0000256" key="1">
    <source>
        <dbReference type="ARBA" id="ARBA00008857"/>
    </source>
</evidence>
<dbReference type="GO" id="GO:0015074">
    <property type="term" value="P:DNA integration"/>
    <property type="evidence" value="ECO:0007669"/>
    <property type="project" value="UniProtKB-KW"/>
</dbReference>
<evidence type="ECO:0000259" key="6">
    <source>
        <dbReference type="PROSITE" id="PS51898"/>
    </source>
</evidence>